<dbReference type="Pfam" id="PF00108">
    <property type="entry name" value="Thiolase_N"/>
    <property type="match status" value="1"/>
</dbReference>
<evidence type="ECO:0000256" key="1">
    <source>
        <dbReference type="ARBA" id="ARBA00010982"/>
    </source>
</evidence>
<evidence type="ECO:0000256" key="2">
    <source>
        <dbReference type="ARBA" id="ARBA00022679"/>
    </source>
</evidence>
<dbReference type="InterPro" id="IPR020610">
    <property type="entry name" value="Thiolase_AS"/>
</dbReference>
<reference evidence="6" key="1">
    <citation type="submission" date="2018-05" db="EMBL/GenBank/DDBJ databases">
        <authorList>
            <person name="Lanie J.A."/>
            <person name="Ng W.-L."/>
            <person name="Kazmierczak K.M."/>
            <person name="Andrzejewski T.M."/>
            <person name="Davidsen T.M."/>
            <person name="Wayne K.J."/>
            <person name="Tettelin H."/>
            <person name="Glass J.I."/>
            <person name="Rusch D."/>
            <person name="Podicherti R."/>
            <person name="Tsui H.-C.T."/>
            <person name="Winkler M.E."/>
        </authorList>
    </citation>
    <scope>NUCLEOTIDE SEQUENCE</scope>
</reference>
<dbReference type="NCBIfam" id="TIGR01930">
    <property type="entry name" value="AcCoA-C-Actrans"/>
    <property type="match status" value="1"/>
</dbReference>
<evidence type="ECO:0000259" key="4">
    <source>
        <dbReference type="Pfam" id="PF00108"/>
    </source>
</evidence>
<accession>A0A381T302</accession>
<gene>
    <name evidence="6" type="ORF">METZ01_LOCUS62948</name>
</gene>
<dbReference type="PANTHER" id="PTHR43365:SF1">
    <property type="entry name" value="ACETYL-COA C-ACYLTRANSFERASE"/>
    <property type="match status" value="1"/>
</dbReference>
<proteinExistence type="inferred from homology"/>
<dbReference type="InterPro" id="IPR020616">
    <property type="entry name" value="Thiolase_N"/>
</dbReference>
<name>A0A381T302_9ZZZZ</name>
<protein>
    <recommendedName>
        <fullName evidence="7">Thiolase N-terminal domain-containing protein</fullName>
    </recommendedName>
</protein>
<dbReference type="EMBL" id="UINC01003890">
    <property type="protein sequence ID" value="SVA10094.1"/>
    <property type="molecule type" value="Genomic_DNA"/>
</dbReference>
<dbReference type="GO" id="GO:0016747">
    <property type="term" value="F:acyltransferase activity, transferring groups other than amino-acyl groups"/>
    <property type="evidence" value="ECO:0007669"/>
    <property type="project" value="InterPro"/>
</dbReference>
<evidence type="ECO:0008006" key="7">
    <source>
        <dbReference type="Google" id="ProtNLM"/>
    </source>
</evidence>
<dbReference type="InterPro" id="IPR002155">
    <property type="entry name" value="Thiolase"/>
</dbReference>
<dbReference type="AlphaFoldDB" id="A0A381T302"/>
<evidence type="ECO:0000259" key="5">
    <source>
        <dbReference type="Pfam" id="PF02803"/>
    </source>
</evidence>
<feature type="domain" description="Thiolase N-terminal" evidence="4">
    <location>
        <begin position="4"/>
        <end position="261"/>
    </location>
</feature>
<keyword evidence="2" id="KW-0808">Transferase</keyword>
<dbReference type="NCBIfam" id="NF005889">
    <property type="entry name" value="PRK07850.1"/>
    <property type="match status" value="1"/>
</dbReference>
<sequence length="392" mass="40873">MRDVVIVDAVRTPVGRRNGGLSTCHSVDVLGTVQKALFDRTGIDPLEVGQVVGGCVGQVGMQSMNVTRTAWLTAGLPLEVPATTVDAQCGSSQQATNMAYALVASGVVDAAVGCGVELMSRVGFGATRPKDPDSGAPVNRNYYEHFEFTSQFEGSERIADQWGITRADTDAFGVQSQARAARAWDEDRYATQIVAVEAPVLDDDGKPTGGTTTVIRDEGLRDTTLESLANLKPTGRENGVHTAGTSSQISDGAGALLLMTAEKAATLGVEPIARIVDSCLVGSDPELMLTGPIGATQKLLADNDLTMEDIDVVEINEAFASVVLAWEKELSPDMETVNPNGGAIALGHPLGGTGAILTTKAVHELQRTGGEYAVVTMCCGGGLGTGTLIQRL</sequence>
<dbReference type="PANTHER" id="PTHR43365">
    <property type="entry name" value="BLR7806 PROTEIN"/>
    <property type="match status" value="1"/>
</dbReference>
<dbReference type="Gene3D" id="3.40.47.10">
    <property type="match status" value="2"/>
</dbReference>
<dbReference type="CDD" id="cd00751">
    <property type="entry name" value="thiolase"/>
    <property type="match status" value="1"/>
</dbReference>
<dbReference type="PIRSF" id="PIRSF000429">
    <property type="entry name" value="Ac-CoA_Ac_transf"/>
    <property type="match status" value="1"/>
</dbReference>
<dbReference type="PROSITE" id="PS00099">
    <property type="entry name" value="THIOLASE_3"/>
    <property type="match status" value="1"/>
</dbReference>
<dbReference type="InterPro" id="IPR020613">
    <property type="entry name" value="Thiolase_CS"/>
</dbReference>
<dbReference type="SUPFAM" id="SSF53901">
    <property type="entry name" value="Thiolase-like"/>
    <property type="match status" value="2"/>
</dbReference>
<dbReference type="InterPro" id="IPR020617">
    <property type="entry name" value="Thiolase_C"/>
</dbReference>
<comment type="similarity">
    <text evidence="1">Belongs to the thiolase-like superfamily. Thiolase family.</text>
</comment>
<feature type="domain" description="Thiolase C-terminal" evidence="5">
    <location>
        <begin position="270"/>
        <end position="391"/>
    </location>
</feature>
<dbReference type="InterPro" id="IPR016039">
    <property type="entry name" value="Thiolase-like"/>
</dbReference>
<organism evidence="6">
    <name type="scientific">marine metagenome</name>
    <dbReference type="NCBI Taxonomy" id="408172"/>
    <lineage>
        <taxon>unclassified sequences</taxon>
        <taxon>metagenomes</taxon>
        <taxon>ecological metagenomes</taxon>
    </lineage>
</organism>
<keyword evidence="3" id="KW-0012">Acyltransferase</keyword>
<dbReference type="PROSITE" id="PS00737">
    <property type="entry name" value="THIOLASE_2"/>
    <property type="match status" value="1"/>
</dbReference>
<dbReference type="Pfam" id="PF02803">
    <property type="entry name" value="Thiolase_C"/>
    <property type="match status" value="1"/>
</dbReference>
<evidence type="ECO:0000256" key="3">
    <source>
        <dbReference type="ARBA" id="ARBA00023315"/>
    </source>
</evidence>
<evidence type="ECO:0000313" key="6">
    <source>
        <dbReference type="EMBL" id="SVA10094.1"/>
    </source>
</evidence>